<comment type="caution">
    <text evidence="2">The sequence shown here is derived from an EMBL/GenBank/DDBJ whole genome shotgun (WGS) entry which is preliminary data.</text>
</comment>
<evidence type="ECO:0000256" key="1">
    <source>
        <dbReference type="SAM" id="MobiDB-lite"/>
    </source>
</evidence>
<proteinExistence type="predicted"/>
<reference evidence="2 3" key="1">
    <citation type="submission" date="2012-01" db="EMBL/GenBank/DDBJ databases">
        <title>The Genome Sequence of Scardovia inopinata F0304.</title>
        <authorList>
            <consortium name="The Broad Institute Genome Sequencing Platform"/>
            <person name="Ward D."/>
            <person name="Earl A."/>
            <person name="Feldgarden M."/>
            <person name="Gevers D."/>
            <person name="Young S."/>
            <person name="Zeng Q."/>
            <person name="Koehrsen M."/>
            <person name="Alvarado L."/>
            <person name="Berlin A.M."/>
            <person name="Borenstein D."/>
            <person name="Chapman S.B."/>
            <person name="Chen Z."/>
            <person name="Engels R."/>
            <person name="Freedman E."/>
            <person name="Gellesch M."/>
            <person name="Goldberg J."/>
            <person name="Griggs A."/>
            <person name="Gujja S."/>
            <person name="Heilman E.R."/>
            <person name="Heiman D.I."/>
            <person name="Hepburn T.A."/>
            <person name="Howarth C."/>
            <person name="Jen D."/>
            <person name="Larson L."/>
            <person name="Mehta T."/>
            <person name="Park D."/>
            <person name="Pearson M."/>
            <person name="Richards J."/>
            <person name="Roberts A."/>
            <person name="Saif S."/>
            <person name="Shea T.D."/>
            <person name="Shenoy N."/>
            <person name="Sisk P."/>
            <person name="Stolte C."/>
            <person name="Sykes S.N."/>
            <person name="Walk T."/>
            <person name="White J."/>
            <person name="Yandava C."/>
            <person name="Izard J."/>
            <person name="Baranova O.V."/>
            <person name="Blanton J.M."/>
            <person name="Tanner A.C."/>
            <person name="Dewhirst F."/>
            <person name="Haas B."/>
            <person name="Nusbaum C."/>
            <person name="Birren B."/>
        </authorList>
    </citation>
    <scope>NUCLEOTIDE SEQUENCE [LARGE SCALE GENOMIC DNA]</scope>
    <source>
        <strain evidence="2 3">F0304</strain>
    </source>
</reference>
<evidence type="ECO:0008006" key="4">
    <source>
        <dbReference type="Google" id="ProtNLM"/>
    </source>
</evidence>
<feature type="region of interest" description="Disordered" evidence="1">
    <location>
        <begin position="1"/>
        <end position="26"/>
    </location>
</feature>
<organism evidence="2 3">
    <name type="scientific">Scardovia inopinata F0304</name>
    <dbReference type="NCBI Taxonomy" id="641146"/>
    <lineage>
        <taxon>Bacteria</taxon>
        <taxon>Bacillati</taxon>
        <taxon>Actinomycetota</taxon>
        <taxon>Actinomycetes</taxon>
        <taxon>Bifidobacteriales</taxon>
        <taxon>Bifidobacteriaceae</taxon>
        <taxon>Scardovia</taxon>
    </lineage>
</organism>
<gene>
    <name evidence="2" type="ORF">HMPREF9020_00479</name>
</gene>
<dbReference type="RefSeq" id="WP_006292834.1">
    <property type="nucleotide sequence ID" value="NZ_GG770225.1"/>
</dbReference>
<evidence type="ECO:0000313" key="2">
    <source>
        <dbReference type="EMBL" id="EFG26850.1"/>
    </source>
</evidence>
<evidence type="ECO:0000313" key="3">
    <source>
        <dbReference type="Proteomes" id="UP000005777"/>
    </source>
</evidence>
<protein>
    <recommendedName>
        <fullName evidence="4">DUF4125 domain-containing protein</fullName>
    </recommendedName>
</protein>
<dbReference type="InterPro" id="IPR025191">
    <property type="entry name" value="DUF4125"/>
</dbReference>
<dbReference type="EMBL" id="ADCX01000003">
    <property type="protein sequence ID" value="EFG26850.1"/>
    <property type="molecule type" value="Genomic_DNA"/>
</dbReference>
<dbReference type="HOGENOM" id="CLU_099036_0_0_11"/>
<feature type="compositionally biased region" description="Polar residues" evidence="1">
    <location>
        <begin position="1"/>
        <end position="23"/>
    </location>
</feature>
<dbReference type="AlphaFoldDB" id="W5IIK4"/>
<dbReference type="Pfam" id="PF13526">
    <property type="entry name" value="DUF4125"/>
    <property type="match status" value="1"/>
</dbReference>
<dbReference type="Proteomes" id="UP000005777">
    <property type="component" value="Unassembled WGS sequence"/>
</dbReference>
<sequence length="245" mass="28092">MVPTHESANSPDKQTEGNSQEQASPVKLTDQEFLSQAEAVVALEWKQFQKVTNEGGRALCQGNWPVFHQMRLSQFLTWTAPLLISYLQDLEEAEQEGRNLLTEKYARMMESTDGDYYRQHLEAFMPALSDKRHSQQERIISRQVAWAKDFVSRYPHLGSHMRVITTSEDTINKTSLETYLRGELGTYSQRTLDLYDSFIAGQEQKGLNETEQTIGWTVRMAGFTNLTAAEKSQEDSIQKESIQEE</sequence>
<accession>W5IIK4</accession>
<dbReference type="eggNOG" id="ENOG5031HGC">
    <property type="taxonomic scope" value="Bacteria"/>
</dbReference>
<keyword evidence="3" id="KW-1185">Reference proteome</keyword>
<name>W5IIK4_SCAIO</name>